<dbReference type="OrthoDB" id="1094981at2759"/>
<sequence>MEPIKAGQQHLLQVNELDEFRLSSYENACLYKEKVKKWHDKLIRYKEFKIGDKVLLYNSRLKIFPGKFRSRWTGSYVITGVTQFGAFEIQHVNGGDKFKVNGHRLKLYIRGQY</sequence>
<protein>
    <submittedName>
        <fullName evidence="1">Uncharacterized protein</fullName>
    </submittedName>
</protein>
<accession>A0A1S4BJS2</accession>
<dbReference type="KEGG" id="nta:107809090"/>
<name>A0A1S4BJS2_TOBAC</name>
<dbReference type="AlphaFoldDB" id="A0A1S4BJS2"/>
<proteinExistence type="predicted"/>
<organism evidence="1">
    <name type="scientific">Nicotiana tabacum</name>
    <name type="common">Common tobacco</name>
    <dbReference type="NCBI Taxonomy" id="4097"/>
    <lineage>
        <taxon>Eukaryota</taxon>
        <taxon>Viridiplantae</taxon>
        <taxon>Streptophyta</taxon>
        <taxon>Embryophyta</taxon>
        <taxon>Tracheophyta</taxon>
        <taxon>Spermatophyta</taxon>
        <taxon>Magnoliopsida</taxon>
        <taxon>eudicotyledons</taxon>
        <taxon>Gunneridae</taxon>
        <taxon>Pentapetalae</taxon>
        <taxon>asterids</taxon>
        <taxon>lamiids</taxon>
        <taxon>Solanales</taxon>
        <taxon>Solanaceae</taxon>
        <taxon>Nicotianoideae</taxon>
        <taxon>Nicotianeae</taxon>
        <taxon>Nicotiana</taxon>
    </lineage>
</organism>
<gene>
    <name evidence="1" type="primary">LOC107809090</name>
</gene>
<evidence type="ECO:0000313" key="1">
    <source>
        <dbReference type="RefSeq" id="XP_016489173.1"/>
    </source>
</evidence>
<dbReference type="OMA" id="HYHENSL"/>
<reference evidence="1" key="1">
    <citation type="submission" date="2025-08" db="UniProtKB">
        <authorList>
            <consortium name="RefSeq"/>
        </authorList>
    </citation>
    <scope>IDENTIFICATION</scope>
</reference>
<dbReference type="PaxDb" id="4097-A0A1S4BJS2"/>
<dbReference type="RefSeq" id="XP_016489173.1">
    <property type="nucleotide sequence ID" value="XM_016633687.1"/>
</dbReference>